<evidence type="ECO:0000256" key="3">
    <source>
        <dbReference type="ARBA" id="ARBA00022898"/>
    </source>
</evidence>
<feature type="active site" description="Proton acceptor; specific for L-alanine" evidence="5">
    <location>
        <position position="270"/>
    </location>
</feature>
<gene>
    <name evidence="9" type="primary">alr</name>
    <name evidence="9" type="ORF">NSA47_05785</name>
</gene>
<comment type="catalytic activity">
    <reaction evidence="1 5">
        <text>L-alanine = D-alanine</text>
        <dbReference type="Rhea" id="RHEA:20249"/>
        <dbReference type="ChEBI" id="CHEBI:57416"/>
        <dbReference type="ChEBI" id="CHEBI:57972"/>
        <dbReference type="EC" id="5.1.1.1"/>
    </reaction>
</comment>
<dbReference type="EMBL" id="JANKAS010000004">
    <property type="protein sequence ID" value="MCR1898501.1"/>
    <property type="molecule type" value="Genomic_DNA"/>
</dbReference>
<dbReference type="PRINTS" id="PR00992">
    <property type="entry name" value="ALARACEMASE"/>
</dbReference>
<feature type="domain" description="Alanine racemase C-terminal" evidence="8">
    <location>
        <begin position="249"/>
        <end position="373"/>
    </location>
</feature>
<keyword evidence="10" id="KW-1185">Reference proteome</keyword>
<dbReference type="PANTHER" id="PTHR30511:SF0">
    <property type="entry name" value="ALANINE RACEMASE, CATABOLIC-RELATED"/>
    <property type="match status" value="1"/>
</dbReference>
<comment type="pathway">
    <text evidence="5">Amino-acid biosynthesis; D-alanine biosynthesis; D-alanine from L-alanine: step 1/1.</text>
</comment>
<dbReference type="Proteomes" id="UP001205748">
    <property type="component" value="Unassembled WGS sequence"/>
</dbReference>
<name>A0AAE3KZC1_9FIRM</name>
<evidence type="ECO:0000256" key="7">
    <source>
        <dbReference type="PIRSR" id="PIRSR600821-52"/>
    </source>
</evidence>
<dbReference type="InterPro" id="IPR000821">
    <property type="entry name" value="Ala_racemase"/>
</dbReference>
<dbReference type="InterPro" id="IPR009006">
    <property type="entry name" value="Ala_racemase/Decarboxylase_C"/>
</dbReference>
<dbReference type="SUPFAM" id="SSF51419">
    <property type="entry name" value="PLP-binding barrel"/>
    <property type="match status" value="1"/>
</dbReference>
<dbReference type="InterPro" id="IPR001608">
    <property type="entry name" value="Ala_racemase_N"/>
</dbReference>
<evidence type="ECO:0000256" key="1">
    <source>
        <dbReference type="ARBA" id="ARBA00000316"/>
    </source>
</evidence>
<dbReference type="Pfam" id="PF01168">
    <property type="entry name" value="Ala_racemase_N"/>
    <property type="match status" value="1"/>
</dbReference>
<dbReference type="RefSeq" id="WP_257529976.1">
    <property type="nucleotide sequence ID" value="NZ_JANKAS010000004.1"/>
</dbReference>
<evidence type="ECO:0000256" key="5">
    <source>
        <dbReference type="HAMAP-Rule" id="MF_01201"/>
    </source>
</evidence>
<evidence type="ECO:0000256" key="2">
    <source>
        <dbReference type="ARBA" id="ARBA00001933"/>
    </source>
</evidence>
<comment type="similarity">
    <text evidence="5">Belongs to the alanine racemase family.</text>
</comment>
<dbReference type="InterPro" id="IPR020622">
    <property type="entry name" value="Ala_racemase_pyridoxalP-BS"/>
</dbReference>
<organism evidence="9 10">
    <name type="scientific">Irregularibacter muris</name>
    <dbReference type="NCBI Taxonomy" id="1796619"/>
    <lineage>
        <taxon>Bacteria</taxon>
        <taxon>Bacillati</taxon>
        <taxon>Bacillota</taxon>
        <taxon>Clostridia</taxon>
        <taxon>Eubacteriales</taxon>
        <taxon>Eubacteriaceae</taxon>
        <taxon>Irregularibacter</taxon>
    </lineage>
</organism>
<dbReference type="GO" id="GO:0030170">
    <property type="term" value="F:pyridoxal phosphate binding"/>
    <property type="evidence" value="ECO:0007669"/>
    <property type="project" value="UniProtKB-UniRule"/>
</dbReference>
<proteinExistence type="inferred from homology"/>
<protein>
    <recommendedName>
        <fullName evidence="5">Alanine racemase</fullName>
        <ecNumber evidence="5">5.1.1.1</ecNumber>
    </recommendedName>
</protein>
<evidence type="ECO:0000256" key="4">
    <source>
        <dbReference type="ARBA" id="ARBA00023235"/>
    </source>
</evidence>
<dbReference type="GO" id="GO:0008784">
    <property type="term" value="F:alanine racemase activity"/>
    <property type="evidence" value="ECO:0007669"/>
    <property type="project" value="UniProtKB-UniRule"/>
</dbReference>
<comment type="function">
    <text evidence="5">Catalyzes the interconversion of L-alanine and D-alanine. May also act on other amino acids.</text>
</comment>
<keyword evidence="3 5" id="KW-0663">Pyridoxal phosphate</keyword>
<keyword evidence="4 5" id="KW-0413">Isomerase</keyword>
<dbReference type="Gene3D" id="3.20.20.10">
    <property type="entry name" value="Alanine racemase"/>
    <property type="match status" value="1"/>
</dbReference>
<feature type="modified residue" description="N6-(pyridoxal phosphate)lysine" evidence="5 6">
    <location>
        <position position="41"/>
    </location>
</feature>
<evidence type="ECO:0000256" key="6">
    <source>
        <dbReference type="PIRSR" id="PIRSR600821-50"/>
    </source>
</evidence>
<dbReference type="CDD" id="cd00430">
    <property type="entry name" value="PLPDE_III_AR"/>
    <property type="match status" value="1"/>
</dbReference>
<dbReference type="SMART" id="SM01005">
    <property type="entry name" value="Ala_racemase_C"/>
    <property type="match status" value="1"/>
</dbReference>
<comment type="cofactor">
    <cofactor evidence="2 5 6">
        <name>pyridoxal 5'-phosphate</name>
        <dbReference type="ChEBI" id="CHEBI:597326"/>
    </cofactor>
</comment>
<dbReference type="GO" id="GO:0009252">
    <property type="term" value="P:peptidoglycan biosynthetic process"/>
    <property type="evidence" value="ECO:0007669"/>
    <property type="project" value="TreeGrafter"/>
</dbReference>
<dbReference type="Pfam" id="PF00842">
    <property type="entry name" value="Ala_racemase_C"/>
    <property type="match status" value="1"/>
</dbReference>
<dbReference type="GO" id="GO:0005829">
    <property type="term" value="C:cytosol"/>
    <property type="evidence" value="ECO:0007669"/>
    <property type="project" value="TreeGrafter"/>
</dbReference>
<accession>A0AAE3KZC1</accession>
<dbReference type="Gene3D" id="2.40.37.10">
    <property type="entry name" value="Lyase, Ornithine Decarboxylase, Chain A, domain 1"/>
    <property type="match status" value="1"/>
</dbReference>
<comment type="caution">
    <text evidence="9">The sequence shown here is derived from an EMBL/GenBank/DDBJ whole genome shotgun (WGS) entry which is preliminary data.</text>
</comment>
<dbReference type="GO" id="GO:0030632">
    <property type="term" value="P:D-alanine biosynthetic process"/>
    <property type="evidence" value="ECO:0007669"/>
    <property type="project" value="UniProtKB-UniRule"/>
</dbReference>
<evidence type="ECO:0000259" key="8">
    <source>
        <dbReference type="SMART" id="SM01005"/>
    </source>
</evidence>
<dbReference type="EC" id="5.1.1.1" evidence="5"/>
<dbReference type="SUPFAM" id="SSF50621">
    <property type="entry name" value="Alanine racemase C-terminal domain-like"/>
    <property type="match status" value="1"/>
</dbReference>
<dbReference type="InterPro" id="IPR029066">
    <property type="entry name" value="PLP-binding_barrel"/>
</dbReference>
<reference evidence="9" key="1">
    <citation type="submission" date="2022-07" db="EMBL/GenBank/DDBJ databases">
        <title>Enhanced cultured diversity of the mouse gut microbiota enables custom-made synthetic communities.</title>
        <authorList>
            <person name="Afrizal A."/>
        </authorList>
    </citation>
    <scope>NUCLEOTIDE SEQUENCE</scope>
    <source>
        <strain evidence="9">DSM 28593</strain>
    </source>
</reference>
<dbReference type="PANTHER" id="PTHR30511">
    <property type="entry name" value="ALANINE RACEMASE"/>
    <property type="match status" value="1"/>
</dbReference>
<sequence>MEKEGFHRPTWVEIDLDAIAHNIEEIKKLIKNKRKIMGVVKADAYGHGAVEVAKTLLMHGVEYLAVAMVDEALVLRKAGVDCPILVLGYTPEQQVNELIKWDITQTIYSENMVDFIHKVAVLQNKIVKVHIKVDTGMGRIGFKSKDEILKILRKIGNLPKLEVQGIFTHFATADEEDKSFAQNQLKTFRDICNFLEKENIHIPIKHIANSAAIIDMEDTYFNMVRPGIILYGLYPSEEVFKEKISLKPSMTFKTKIVHIKKIDKDTSIGYGRKYIAPEERRIATLPVGYADGYSRMLSGKAEVLAQGKKVPVVGNICMDQCMIDITNHPKVQMGDEVTLFGQGMTVEEVAQKLGTINYEVLCMVNKRVPRVYIKNKEIMKISNTLID</sequence>
<dbReference type="InterPro" id="IPR011079">
    <property type="entry name" value="Ala_racemase_C"/>
</dbReference>
<dbReference type="FunFam" id="3.20.20.10:FF:000002">
    <property type="entry name" value="Alanine racemase"/>
    <property type="match status" value="1"/>
</dbReference>
<evidence type="ECO:0000313" key="9">
    <source>
        <dbReference type="EMBL" id="MCR1898501.1"/>
    </source>
</evidence>
<feature type="binding site" evidence="5 7">
    <location>
        <position position="318"/>
    </location>
    <ligand>
        <name>substrate</name>
    </ligand>
</feature>
<dbReference type="HAMAP" id="MF_01201">
    <property type="entry name" value="Ala_racemase"/>
    <property type="match status" value="1"/>
</dbReference>
<dbReference type="FunFam" id="2.40.37.10:FF:000006">
    <property type="entry name" value="Alanine racemase"/>
    <property type="match status" value="1"/>
</dbReference>
<evidence type="ECO:0000313" key="10">
    <source>
        <dbReference type="Proteomes" id="UP001205748"/>
    </source>
</evidence>
<dbReference type="AlphaFoldDB" id="A0AAE3KZC1"/>
<feature type="active site" description="Proton acceptor; specific for D-alanine" evidence="5">
    <location>
        <position position="41"/>
    </location>
</feature>
<dbReference type="PROSITE" id="PS00395">
    <property type="entry name" value="ALANINE_RACEMASE"/>
    <property type="match status" value="1"/>
</dbReference>
<dbReference type="NCBIfam" id="TIGR00492">
    <property type="entry name" value="alr"/>
    <property type="match status" value="1"/>
</dbReference>
<feature type="binding site" evidence="5 7">
    <location>
        <position position="139"/>
    </location>
    <ligand>
        <name>substrate</name>
    </ligand>
</feature>